<dbReference type="InterPro" id="IPR000032">
    <property type="entry name" value="HPr-like"/>
</dbReference>
<sequence>MRREVEILNPLGLHARPAAEFVRCVHTFSSEITFRKGEERFSAHSILEVLSANLDCGSRIELEAIGDDASAALDRLEKLLFEFKEQEANEQV</sequence>
<evidence type="ECO:0000256" key="2">
    <source>
        <dbReference type="ARBA" id="ARBA00020422"/>
    </source>
</evidence>
<keyword evidence="7" id="KW-0808">Transferase</keyword>
<dbReference type="CDD" id="cd00367">
    <property type="entry name" value="PTS-HPr_like"/>
    <property type="match status" value="1"/>
</dbReference>
<keyword evidence="3" id="KW-0813">Transport</keyword>
<dbReference type="GO" id="GO:0016740">
    <property type="term" value="F:transferase activity"/>
    <property type="evidence" value="ECO:0007669"/>
    <property type="project" value="UniProtKB-KW"/>
</dbReference>
<dbReference type="PROSITE" id="PS51350">
    <property type="entry name" value="PTS_HPR_DOM"/>
    <property type="match status" value="1"/>
</dbReference>
<dbReference type="InterPro" id="IPR050399">
    <property type="entry name" value="HPr"/>
</dbReference>
<evidence type="ECO:0000256" key="3">
    <source>
        <dbReference type="ARBA" id="ARBA00022448"/>
    </source>
</evidence>
<evidence type="ECO:0000256" key="4">
    <source>
        <dbReference type="ARBA" id="ARBA00022597"/>
    </source>
</evidence>
<dbReference type="NCBIfam" id="TIGR01003">
    <property type="entry name" value="PTS_HPr_family"/>
    <property type="match status" value="1"/>
</dbReference>
<dbReference type="SUPFAM" id="SSF55594">
    <property type="entry name" value="HPr-like"/>
    <property type="match status" value="1"/>
</dbReference>
<dbReference type="Gene3D" id="3.30.1340.10">
    <property type="entry name" value="HPr-like"/>
    <property type="match status" value="1"/>
</dbReference>
<dbReference type="Pfam" id="PF00381">
    <property type="entry name" value="PTS-HPr"/>
    <property type="match status" value="1"/>
</dbReference>
<name>B4DBN5_9BACT</name>
<evidence type="ECO:0000256" key="5">
    <source>
        <dbReference type="ARBA" id="ARBA00033055"/>
    </source>
</evidence>
<evidence type="ECO:0000256" key="1">
    <source>
        <dbReference type="ARBA" id="ARBA00003681"/>
    </source>
</evidence>
<dbReference type="PROSITE" id="PS00369">
    <property type="entry name" value="PTS_HPR_HIS"/>
    <property type="match status" value="1"/>
</dbReference>
<dbReference type="EMBL" id="ABVL01000039">
    <property type="protein sequence ID" value="EDY16137.1"/>
    <property type="molecule type" value="Genomic_DNA"/>
</dbReference>
<comment type="function">
    <text evidence="1">General (non sugar-specific) component of the phosphoenolpyruvate-dependent sugar phosphotransferase system (sugar PTS). This major carbohydrate active-transport system catalyzes the phosphorylation of incoming sugar substrates concomitantly with their translocation across the cell membrane. The phosphoryl group from phosphoenolpyruvate (PEP) is transferred to the phosphoryl carrier protein HPr by enzyme I. Phospho-HPr then transfers it to the PTS EIIA domain.</text>
</comment>
<accession>B4DBN5</accession>
<dbReference type="InterPro" id="IPR035895">
    <property type="entry name" value="HPr-like_sf"/>
</dbReference>
<gene>
    <name evidence="7" type="ORF">CfE428DRAFT_6326</name>
</gene>
<dbReference type="PRINTS" id="PR00107">
    <property type="entry name" value="PHOSPHOCPHPR"/>
</dbReference>
<dbReference type="eggNOG" id="COG1925">
    <property type="taxonomic scope" value="Bacteria"/>
</dbReference>
<dbReference type="RefSeq" id="WP_006983644.1">
    <property type="nucleotide sequence ID" value="NZ_ABVL01000039.1"/>
</dbReference>
<keyword evidence="8" id="KW-1185">Reference proteome</keyword>
<evidence type="ECO:0000313" key="7">
    <source>
        <dbReference type="EMBL" id="EDY16137.1"/>
    </source>
</evidence>
<evidence type="ECO:0000259" key="6">
    <source>
        <dbReference type="PROSITE" id="PS51350"/>
    </source>
</evidence>
<dbReference type="PANTHER" id="PTHR33705:SF1">
    <property type="entry name" value="PHOSPHOCARRIER PROTEIN HPR"/>
    <property type="match status" value="1"/>
</dbReference>
<evidence type="ECO:0000313" key="8">
    <source>
        <dbReference type="Proteomes" id="UP000005824"/>
    </source>
</evidence>
<proteinExistence type="predicted"/>
<reference evidence="7 8" key="1">
    <citation type="journal article" date="2011" name="J. Bacteriol.">
        <title>Genome sequence of Chthoniobacter flavus Ellin428, an aerobic heterotrophic soil bacterium.</title>
        <authorList>
            <person name="Kant R."/>
            <person name="van Passel M.W."/>
            <person name="Palva A."/>
            <person name="Lucas S."/>
            <person name="Lapidus A."/>
            <person name="Glavina Del Rio T."/>
            <person name="Dalin E."/>
            <person name="Tice H."/>
            <person name="Bruce D."/>
            <person name="Goodwin L."/>
            <person name="Pitluck S."/>
            <person name="Larimer F.W."/>
            <person name="Land M.L."/>
            <person name="Hauser L."/>
            <person name="Sangwan P."/>
            <person name="de Vos W.M."/>
            <person name="Janssen P.H."/>
            <person name="Smidt H."/>
        </authorList>
    </citation>
    <scope>NUCLEOTIDE SEQUENCE [LARGE SCALE GENOMIC DNA]</scope>
    <source>
        <strain evidence="7 8">Ellin428</strain>
    </source>
</reference>
<keyword evidence="4" id="KW-0762">Sugar transport</keyword>
<organism evidence="7 8">
    <name type="scientific">Chthoniobacter flavus Ellin428</name>
    <dbReference type="NCBI Taxonomy" id="497964"/>
    <lineage>
        <taxon>Bacteria</taxon>
        <taxon>Pseudomonadati</taxon>
        <taxon>Verrucomicrobiota</taxon>
        <taxon>Spartobacteria</taxon>
        <taxon>Chthoniobacterales</taxon>
        <taxon>Chthoniobacteraceae</taxon>
        <taxon>Chthoniobacter</taxon>
    </lineage>
</organism>
<dbReference type="STRING" id="497964.CfE428DRAFT_6326"/>
<dbReference type="PANTHER" id="PTHR33705">
    <property type="entry name" value="PHOSPHOCARRIER PROTEIN HPR"/>
    <property type="match status" value="1"/>
</dbReference>
<comment type="caution">
    <text evidence="7">The sequence shown here is derived from an EMBL/GenBank/DDBJ whole genome shotgun (WGS) entry which is preliminary data.</text>
</comment>
<dbReference type="Proteomes" id="UP000005824">
    <property type="component" value="Unassembled WGS sequence"/>
</dbReference>
<dbReference type="InParanoid" id="B4DBN5"/>
<dbReference type="InterPro" id="IPR001020">
    <property type="entry name" value="PTS_HPr_His_P_site"/>
</dbReference>
<protein>
    <recommendedName>
        <fullName evidence="2">Phosphocarrier protein HPr</fullName>
    </recommendedName>
    <alternativeName>
        <fullName evidence="5">Histidine-containing protein</fullName>
    </alternativeName>
</protein>
<feature type="domain" description="HPr" evidence="6">
    <location>
        <begin position="1"/>
        <end position="91"/>
    </location>
</feature>
<dbReference type="AlphaFoldDB" id="B4DBN5"/>